<dbReference type="Proteomes" id="UP000000493">
    <property type="component" value="Chromosome"/>
</dbReference>
<protein>
    <submittedName>
        <fullName evidence="1">Uncharacterized protein</fullName>
    </submittedName>
</protein>
<proteinExistence type="predicted"/>
<dbReference type="AlphaFoldDB" id="A0A7U3ZGI7"/>
<accession>A0A7U3ZGI7</accession>
<keyword evidence="2" id="KW-1185">Reference proteome</keyword>
<reference evidence="1 2" key="2">
    <citation type="journal article" date="2012" name="Stand. Genomic Sci.">
        <title>Complete genome sequence of the aquatic bacterium Runella slithyformis type strain (LSU 4(T)).</title>
        <authorList>
            <person name="Copeland A."/>
            <person name="Zhang X."/>
            <person name="Misra M."/>
            <person name="Lapidus A."/>
            <person name="Nolan M."/>
            <person name="Lucas S."/>
            <person name="Deshpande S."/>
            <person name="Cheng J.F."/>
            <person name="Tapia R."/>
            <person name="Goodwin L.A."/>
            <person name="Pitluck S."/>
            <person name="Liolios K."/>
            <person name="Pagani I."/>
            <person name="Ivanova N."/>
            <person name="Mikhailova N."/>
            <person name="Pati A."/>
            <person name="Chen A."/>
            <person name="Palaniappan K."/>
            <person name="Land M."/>
            <person name="Hauser L."/>
            <person name="Pan C."/>
            <person name="Jeffries C.D."/>
            <person name="Detter J.C."/>
            <person name="Brambilla E.M."/>
            <person name="Rohde M."/>
            <person name="Djao O.D."/>
            <person name="Goker M."/>
            <person name="Sikorski J."/>
            <person name="Tindall B.J."/>
            <person name="Woyke T."/>
            <person name="Bristow J."/>
            <person name="Eisen J.A."/>
            <person name="Markowitz V."/>
            <person name="Hugenholtz P."/>
            <person name="Kyrpides N.C."/>
            <person name="Klenk H.P."/>
            <person name="Mavromatis K."/>
        </authorList>
    </citation>
    <scope>NUCLEOTIDE SEQUENCE [LARGE SCALE GENOMIC DNA]</scope>
    <source>
        <strain evidence="2">ATCC 29530 / DSM 19594 / LMG 11500 / NCIMB 11436 / LSU 4</strain>
    </source>
</reference>
<name>A0A7U3ZGI7_RUNSL</name>
<sequence length="267" mass="31198">MVKIPSSWKDCSTPQLIEGLELQLLIQSYAAEPDVVLELLGDMVCLLTRMDRNRYEGLPTDEKFELIDRIRWATVEKVTALPFASFRHRGRRYFLPKLHYADTTAIELAMANMHYLAFVKATKAASPRLFDLLATICRPRKWNWWFRKYLPGYDGEDRQPFNSLRAERRAIKFQKLRLGVCITILQYWEAQNNEFYEIHKALYDGTEGRSLFQNGEGWLATLEDVASAGVHGNFDKVCDTNAHTIWMYLKHRKIQMDEQARVAEKDK</sequence>
<gene>
    <name evidence="1" type="ordered locus">Runsl_0350</name>
</gene>
<reference evidence="2" key="1">
    <citation type="submission" date="2011-06" db="EMBL/GenBank/DDBJ databases">
        <title>The complete genome of chromosome of Runella slithyformis DSM 19594.</title>
        <authorList>
            <consortium name="US DOE Joint Genome Institute (JGI-PGF)"/>
            <person name="Lucas S."/>
            <person name="Han J."/>
            <person name="Lapidus A."/>
            <person name="Bruce D."/>
            <person name="Goodwin L."/>
            <person name="Pitluck S."/>
            <person name="Peters L."/>
            <person name="Kyrpides N."/>
            <person name="Mavromatis K."/>
            <person name="Ivanova N."/>
            <person name="Ovchinnikova G."/>
            <person name="Zhang X."/>
            <person name="Misra M."/>
            <person name="Detter J.C."/>
            <person name="Tapia R."/>
            <person name="Han C."/>
            <person name="Land M."/>
            <person name="Hauser L."/>
            <person name="Markowitz V."/>
            <person name="Cheng J.-F."/>
            <person name="Hugenholtz P."/>
            <person name="Woyke T."/>
            <person name="Wu D."/>
            <person name="Tindall B."/>
            <person name="Faehrich R."/>
            <person name="Brambilla E."/>
            <person name="Klenk H.-P."/>
            <person name="Eisen J.A."/>
        </authorList>
    </citation>
    <scope>NUCLEOTIDE SEQUENCE [LARGE SCALE GENOMIC DNA]</scope>
    <source>
        <strain evidence="2">ATCC 29530 / DSM 19594 / LMG 11500 / NCIMB 11436 / LSU 4</strain>
    </source>
</reference>
<organism evidence="1 2">
    <name type="scientific">Runella slithyformis (strain ATCC 29530 / DSM 19594 / LMG 11500 / NCIMB 11436 / LSU 4)</name>
    <dbReference type="NCBI Taxonomy" id="761193"/>
    <lineage>
        <taxon>Bacteria</taxon>
        <taxon>Pseudomonadati</taxon>
        <taxon>Bacteroidota</taxon>
        <taxon>Cytophagia</taxon>
        <taxon>Cytophagales</taxon>
        <taxon>Spirosomataceae</taxon>
        <taxon>Runella</taxon>
    </lineage>
</organism>
<dbReference type="EMBL" id="CP002859">
    <property type="protein sequence ID" value="AEI46802.1"/>
    <property type="molecule type" value="Genomic_DNA"/>
</dbReference>
<evidence type="ECO:0000313" key="1">
    <source>
        <dbReference type="EMBL" id="AEI46802.1"/>
    </source>
</evidence>
<evidence type="ECO:0000313" key="2">
    <source>
        <dbReference type="Proteomes" id="UP000000493"/>
    </source>
</evidence>
<dbReference type="KEGG" id="rsi:Runsl_0350"/>
<dbReference type="RefSeq" id="WP_013926127.1">
    <property type="nucleotide sequence ID" value="NC_015703.1"/>
</dbReference>